<keyword evidence="2" id="KW-1185">Reference proteome</keyword>
<comment type="caution">
    <text evidence="1">The sequence shown here is derived from an EMBL/GenBank/DDBJ whole genome shotgun (WGS) entry which is preliminary data.</text>
</comment>
<organism evidence="1 2">
    <name type="scientific">Eretmocerus hayati</name>
    <dbReference type="NCBI Taxonomy" id="131215"/>
    <lineage>
        <taxon>Eukaryota</taxon>
        <taxon>Metazoa</taxon>
        <taxon>Ecdysozoa</taxon>
        <taxon>Arthropoda</taxon>
        <taxon>Hexapoda</taxon>
        <taxon>Insecta</taxon>
        <taxon>Pterygota</taxon>
        <taxon>Neoptera</taxon>
        <taxon>Endopterygota</taxon>
        <taxon>Hymenoptera</taxon>
        <taxon>Apocrita</taxon>
        <taxon>Proctotrupomorpha</taxon>
        <taxon>Chalcidoidea</taxon>
        <taxon>Aphelinidae</taxon>
        <taxon>Aphelininae</taxon>
        <taxon>Eretmocerus</taxon>
    </lineage>
</organism>
<protein>
    <submittedName>
        <fullName evidence="1">Uncharacterized protein</fullName>
    </submittedName>
</protein>
<gene>
    <name evidence="1" type="ORF">QAD02_023492</name>
</gene>
<dbReference type="Proteomes" id="UP001239111">
    <property type="component" value="Chromosome 1"/>
</dbReference>
<name>A0ACC2PW25_9HYME</name>
<dbReference type="EMBL" id="CM056741">
    <property type="protein sequence ID" value="KAJ8687698.1"/>
    <property type="molecule type" value="Genomic_DNA"/>
</dbReference>
<sequence>MHQNPQSVEHHFWNDVSHETFDDTMDSTKCEGYVNPVLTLSSSDAQEELDKQLFESILPTDDGGDNWHGLEFIESLIGKGANVNAKNEDNYPLIIVALENISDESMRRDVTRLLLKYGADPNAESPEGNCALCIAITSRHYMDQDLVYVDLLRSFLDHGARIFVDENSKSEEPIQVLLENGIVAAVRLLFEYGISLEKFKESFPLHWAARNEDPDVLEYLLVLNCFDIEELDSEGYTPLLVAIELHNRECSEILLAYKAKVNYVTDAVKDSPLCVAVVARDICSMNLLIGYGADVNFFVDQGNTPLLTAVCHDLHVFADFLLVNGALISYPIGNEIDDDGSPLTLDISDLCFNSKMSTCLQRHKFLRSIQNANVASNNQNSITVGETDENEELKQNIKAEIESMQTSIISGTNITFYQYLTDRKISASHAKNRNVIELFNSDSIQEKFPLFSDTLICCYAEAQCDTFTLDKATEALGRILKFDPHVFHPISDRILAYFDMKDLSVLCLMCKYLQ</sequence>
<evidence type="ECO:0000313" key="2">
    <source>
        <dbReference type="Proteomes" id="UP001239111"/>
    </source>
</evidence>
<reference evidence="1" key="1">
    <citation type="submission" date="2023-04" db="EMBL/GenBank/DDBJ databases">
        <title>A chromosome-level genome assembly of the parasitoid wasp Eretmocerus hayati.</title>
        <authorList>
            <person name="Zhong Y."/>
            <person name="Liu S."/>
            <person name="Liu Y."/>
        </authorList>
    </citation>
    <scope>NUCLEOTIDE SEQUENCE</scope>
    <source>
        <strain evidence="1">ZJU_SS_LIU_2023</strain>
    </source>
</reference>
<evidence type="ECO:0000313" key="1">
    <source>
        <dbReference type="EMBL" id="KAJ8687698.1"/>
    </source>
</evidence>
<proteinExistence type="predicted"/>
<accession>A0ACC2PW25</accession>